<dbReference type="AlphaFoldDB" id="A0AA46AEF8"/>
<dbReference type="EMBL" id="FXTU01000002">
    <property type="protein sequence ID" value="SMP12389.1"/>
    <property type="molecule type" value="Genomic_DNA"/>
</dbReference>
<gene>
    <name evidence="2" type="ORF">SAMN06265361_102363</name>
</gene>
<dbReference type="NCBIfam" id="TIGR02876">
    <property type="entry name" value="spore_yqfD"/>
    <property type="match status" value="1"/>
</dbReference>
<dbReference type="RefSeq" id="WP_284724072.1">
    <property type="nucleotide sequence ID" value="NZ_FXTU01000002.1"/>
</dbReference>
<keyword evidence="3" id="KW-1185">Reference proteome</keyword>
<organism evidence="2 3">
    <name type="scientific">Laceyella tengchongensis</name>
    <dbReference type="NCBI Taxonomy" id="574699"/>
    <lineage>
        <taxon>Bacteria</taxon>
        <taxon>Bacillati</taxon>
        <taxon>Bacillota</taxon>
        <taxon>Bacilli</taxon>
        <taxon>Bacillales</taxon>
        <taxon>Thermoactinomycetaceae</taxon>
        <taxon>Laceyella</taxon>
    </lineage>
</organism>
<evidence type="ECO:0000256" key="1">
    <source>
        <dbReference type="SAM" id="Phobius"/>
    </source>
</evidence>
<evidence type="ECO:0000313" key="2">
    <source>
        <dbReference type="EMBL" id="SMP12389.1"/>
    </source>
</evidence>
<name>A0AA46AEF8_9BACL</name>
<proteinExistence type="predicted"/>
<dbReference type="InterPro" id="IPR010690">
    <property type="entry name" value="YqfD"/>
</dbReference>
<comment type="caution">
    <text evidence="2">The sequence shown here is derived from an EMBL/GenBank/DDBJ whole genome shotgun (WGS) entry which is preliminary data.</text>
</comment>
<keyword evidence="1" id="KW-0472">Membrane</keyword>
<dbReference type="PIRSF" id="PIRSF029895">
    <property type="entry name" value="SpoIV"/>
    <property type="match status" value="1"/>
</dbReference>
<feature type="transmembrane region" description="Helical" evidence="1">
    <location>
        <begin position="85"/>
        <end position="105"/>
    </location>
</feature>
<accession>A0AA46AEF8</accession>
<dbReference type="Proteomes" id="UP001157946">
    <property type="component" value="Unassembled WGS sequence"/>
</dbReference>
<keyword evidence="1" id="KW-0812">Transmembrane</keyword>
<reference evidence="2" key="1">
    <citation type="submission" date="2017-05" db="EMBL/GenBank/DDBJ databases">
        <authorList>
            <person name="Varghese N."/>
            <person name="Submissions S."/>
        </authorList>
    </citation>
    <scope>NUCLEOTIDE SEQUENCE</scope>
    <source>
        <strain evidence="2">DSM 45262</strain>
    </source>
</reference>
<evidence type="ECO:0000313" key="3">
    <source>
        <dbReference type="Proteomes" id="UP001157946"/>
    </source>
</evidence>
<dbReference type="Pfam" id="PF06898">
    <property type="entry name" value="YqfD"/>
    <property type="match status" value="1"/>
</dbReference>
<protein>
    <submittedName>
        <fullName evidence="2">Similar to stage IV sporulation protein</fullName>
    </submittedName>
</protein>
<keyword evidence="1" id="KW-1133">Transmembrane helix</keyword>
<sequence length="397" mass="45571">MQSIYGKVELVCKGERLLDWINQAVQAQIPLEHIRWESSGTIRLTVPLPHFFRLYALGRQTGVRMRMVRKEGAPFLWKRAKRRKFFYIGIPLFFLMLVTLSSFVWNVQIEGTERIQAQHVQALLKREGVYRGQWKGNLPDREQVQHQLLMQLPQAAWIGMRVEGTRVVITVVEKKEVGRPGGDEAGAGPVHLVSTKNALIYDMQVIRGNPQVEVNDVVKKGQILVSGIYGNQGDPKSGKIVGAQGKVWGEVWYESDVSVPLERKRKVYTGAKVKRKRPYLFGWVIPNPWGEPVGFAKHETKEHAYALYVGKWPLPLGYKEEEIMEVEWVEEKWEPKQAIQLGRARASDEMRQKLGRDGRILGEKVLHTRVENGKVYLKVHFDVIEDIVKKQPILQGE</sequence>